<dbReference type="SUPFAM" id="SSF57845">
    <property type="entry name" value="B-box zinc-binding domain"/>
    <property type="match status" value="1"/>
</dbReference>
<dbReference type="GO" id="GO:0008270">
    <property type="term" value="F:zinc ion binding"/>
    <property type="evidence" value="ECO:0007669"/>
    <property type="project" value="UniProtKB-KW"/>
</dbReference>
<dbReference type="PANTHER" id="PTHR25462">
    <property type="entry name" value="BONUS, ISOFORM C-RELATED"/>
    <property type="match status" value="1"/>
</dbReference>
<protein>
    <recommendedName>
        <fullName evidence="3">B box-type domain-containing protein</fullName>
    </recommendedName>
</protein>
<dbReference type="Pfam" id="PF00643">
    <property type="entry name" value="zf-B_box"/>
    <property type="match status" value="1"/>
</dbReference>
<feature type="domain" description="B box-type" evidence="3">
    <location>
        <begin position="1"/>
        <end position="41"/>
    </location>
</feature>
<gene>
    <name evidence="4" type="ORF">ACJMK2_030685</name>
</gene>
<keyword evidence="1" id="KW-0479">Metal-binding</keyword>
<feature type="coiled-coil region" evidence="2">
    <location>
        <begin position="221"/>
        <end position="305"/>
    </location>
</feature>
<evidence type="ECO:0000313" key="4">
    <source>
        <dbReference type="EMBL" id="KAL3878322.1"/>
    </source>
</evidence>
<evidence type="ECO:0000256" key="2">
    <source>
        <dbReference type="SAM" id="Coils"/>
    </source>
</evidence>
<keyword evidence="1" id="KW-0862">Zinc</keyword>
<keyword evidence="2" id="KW-0175">Coiled coil</keyword>
<keyword evidence="1" id="KW-0863">Zinc-finger</keyword>
<dbReference type="InterPro" id="IPR047153">
    <property type="entry name" value="TRIM45/56/19-like"/>
</dbReference>
<sequence>MSSAECTDHKKALDMFCVNCDLMVCSKCFLSSHSKHRILETEEVYKKRKGRIQELIESTKPWQAAIEENIDEVRSSRQSMKETVESMKAQIDETFKKWSDDLERMREMFQRQVDEHIEPLISVFDDRLAVLNSAMTEINNLKTEMNTTLSKDTVTVVQLCGSMEKSYEKVGKKAKETIAVSFIAPKTLRMNISAPWMEEAIQNIKLLEHGQEKETSFARGVSMIVEENESLQRVVDDLRQNVAEYQSRMDDTERRKEEISYQLEVERIKNDELTNEINRMKEQMKEAWKTQLDDLKAKVVQTSADQMENVVRHFENKEKSLSRLLDIHEDPTKLCPVCSKSFPIDVPEELFDNHVMDHMEGICPICRMTKGENMSDNDFLRHVNAHYEENE</sequence>
<evidence type="ECO:0000259" key="3">
    <source>
        <dbReference type="PROSITE" id="PS50119"/>
    </source>
</evidence>
<name>A0ABD3WX22_SINWO</name>
<evidence type="ECO:0000256" key="1">
    <source>
        <dbReference type="PROSITE-ProRule" id="PRU00024"/>
    </source>
</evidence>
<reference evidence="4 5" key="1">
    <citation type="submission" date="2024-11" db="EMBL/GenBank/DDBJ databases">
        <title>Chromosome-level genome assembly of the freshwater bivalve Anodonta woodiana.</title>
        <authorList>
            <person name="Chen X."/>
        </authorList>
    </citation>
    <scope>NUCLEOTIDE SEQUENCE [LARGE SCALE GENOMIC DNA]</scope>
    <source>
        <strain evidence="4">MN2024</strain>
        <tissue evidence="4">Gills</tissue>
    </source>
</reference>
<feature type="coiled-coil region" evidence="2">
    <location>
        <begin position="70"/>
        <end position="97"/>
    </location>
</feature>
<dbReference type="SMART" id="SM00336">
    <property type="entry name" value="BBOX"/>
    <property type="match status" value="1"/>
</dbReference>
<dbReference type="Gene3D" id="6.20.250.40">
    <property type="match status" value="1"/>
</dbReference>
<accession>A0ABD3WX22</accession>
<proteinExistence type="predicted"/>
<dbReference type="PROSITE" id="PS50119">
    <property type="entry name" value="ZF_BBOX"/>
    <property type="match status" value="1"/>
</dbReference>
<comment type="caution">
    <text evidence="4">The sequence shown here is derived from an EMBL/GenBank/DDBJ whole genome shotgun (WGS) entry which is preliminary data.</text>
</comment>
<dbReference type="CDD" id="cd21965">
    <property type="entry name" value="Zn-C2H2_CALCOCO1_TAX1BP1_like"/>
    <property type="match status" value="1"/>
</dbReference>
<dbReference type="EMBL" id="JBJQND010000004">
    <property type="protein sequence ID" value="KAL3878322.1"/>
    <property type="molecule type" value="Genomic_DNA"/>
</dbReference>
<dbReference type="InterPro" id="IPR000315">
    <property type="entry name" value="Znf_B-box"/>
</dbReference>
<dbReference type="Gene3D" id="3.30.160.60">
    <property type="entry name" value="Classic Zinc Finger"/>
    <property type="match status" value="1"/>
</dbReference>
<organism evidence="4 5">
    <name type="scientific">Sinanodonta woodiana</name>
    <name type="common">Chinese pond mussel</name>
    <name type="synonym">Anodonta woodiana</name>
    <dbReference type="NCBI Taxonomy" id="1069815"/>
    <lineage>
        <taxon>Eukaryota</taxon>
        <taxon>Metazoa</taxon>
        <taxon>Spiralia</taxon>
        <taxon>Lophotrochozoa</taxon>
        <taxon>Mollusca</taxon>
        <taxon>Bivalvia</taxon>
        <taxon>Autobranchia</taxon>
        <taxon>Heteroconchia</taxon>
        <taxon>Palaeoheterodonta</taxon>
        <taxon>Unionida</taxon>
        <taxon>Unionoidea</taxon>
        <taxon>Unionidae</taxon>
        <taxon>Unioninae</taxon>
        <taxon>Sinanodonta</taxon>
    </lineage>
</organism>
<dbReference type="Proteomes" id="UP001634394">
    <property type="component" value="Unassembled WGS sequence"/>
</dbReference>
<dbReference type="PANTHER" id="PTHR25462:SF296">
    <property type="entry name" value="MEIOTIC P26, ISOFORM F"/>
    <property type="match status" value="1"/>
</dbReference>
<dbReference type="AlphaFoldDB" id="A0ABD3WX22"/>
<evidence type="ECO:0000313" key="5">
    <source>
        <dbReference type="Proteomes" id="UP001634394"/>
    </source>
</evidence>
<keyword evidence="5" id="KW-1185">Reference proteome</keyword>